<gene>
    <name evidence="7" type="ORF">VPNG_01592</name>
</gene>
<evidence type="ECO:0000256" key="1">
    <source>
        <dbReference type="ARBA" id="ARBA00022723"/>
    </source>
</evidence>
<comment type="caution">
    <text evidence="7">The sequence shown here is derived from an EMBL/GenBank/DDBJ whole genome shotgun (WGS) entry which is preliminary data.</text>
</comment>
<keyword evidence="3" id="KW-0862">Zinc</keyword>
<dbReference type="GO" id="GO:0008270">
    <property type="term" value="F:zinc ion binding"/>
    <property type="evidence" value="ECO:0007669"/>
    <property type="project" value="UniProtKB-KW"/>
</dbReference>
<evidence type="ECO:0000256" key="4">
    <source>
        <dbReference type="ARBA" id="ARBA00023242"/>
    </source>
</evidence>
<evidence type="ECO:0000256" key="2">
    <source>
        <dbReference type="ARBA" id="ARBA00022771"/>
    </source>
</evidence>
<dbReference type="InParanoid" id="A0A423XKR2"/>
<dbReference type="GO" id="GO:0005681">
    <property type="term" value="C:spliceosomal complex"/>
    <property type="evidence" value="ECO:0007669"/>
    <property type="project" value="InterPro"/>
</dbReference>
<dbReference type="PROSITE" id="PS00028">
    <property type="entry name" value="ZINC_FINGER_C2H2_1"/>
    <property type="match status" value="1"/>
</dbReference>
<dbReference type="Gene3D" id="3.30.160.60">
    <property type="entry name" value="Classic Zinc Finger"/>
    <property type="match status" value="1"/>
</dbReference>
<evidence type="ECO:0000259" key="6">
    <source>
        <dbReference type="PROSITE" id="PS00028"/>
    </source>
</evidence>
<organism evidence="7 8">
    <name type="scientific">Cytospora leucostoma</name>
    <dbReference type="NCBI Taxonomy" id="1230097"/>
    <lineage>
        <taxon>Eukaryota</taxon>
        <taxon>Fungi</taxon>
        <taxon>Dikarya</taxon>
        <taxon>Ascomycota</taxon>
        <taxon>Pezizomycotina</taxon>
        <taxon>Sordariomycetes</taxon>
        <taxon>Sordariomycetidae</taxon>
        <taxon>Diaporthales</taxon>
        <taxon>Cytosporaceae</taxon>
        <taxon>Cytospora</taxon>
    </lineage>
</organism>
<evidence type="ECO:0000313" key="7">
    <source>
        <dbReference type="EMBL" id="ROW16755.1"/>
    </source>
</evidence>
<dbReference type="InterPro" id="IPR040107">
    <property type="entry name" value="Snu23"/>
</dbReference>
<dbReference type="PANTHER" id="PTHR45986:SF1">
    <property type="entry name" value="ZINC FINGER MATRIN-TYPE PROTEIN 2"/>
    <property type="match status" value="1"/>
</dbReference>
<dbReference type="GO" id="GO:0003676">
    <property type="term" value="F:nucleic acid binding"/>
    <property type="evidence" value="ECO:0007669"/>
    <property type="project" value="InterPro"/>
</dbReference>
<evidence type="ECO:0000313" key="8">
    <source>
        <dbReference type="Proteomes" id="UP000285146"/>
    </source>
</evidence>
<keyword evidence="2" id="KW-0863">Zinc-finger</keyword>
<keyword evidence="4" id="KW-0539">Nucleus</keyword>
<dbReference type="STRING" id="1230097.A0A423XKR2"/>
<keyword evidence="8" id="KW-1185">Reference proteome</keyword>
<dbReference type="InterPro" id="IPR003604">
    <property type="entry name" value="Matrin/U1-like-C_Znf_C2H2"/>
</dbReference>
<sequence length="238" mass="27235">MSKPSGGGAYGAASDDTSFRKTYDREEYAAKAKEREAAEREESKARYEAKLAGKKYYKPLTGEEKHTQARDNVLDLSSRVGKTQLVAAGSGVGKRGRGAGFYCEACDLTFKDNVQWVEHINSMQHLRATGQTGEVRAASAEDVRRRIDEVWERRLDLEREKVTGLQERIKIHEEDEEREREERRKKRREAEERRRLEREKEKTVKVEYGEDVRVEGEHDEDDMMAAMGITGFGTSKLG</sequence>
<keyword evidence="1" id="KW-0479">Metal-binding</keyword>
<dbReference type="SMART" id="SM00451">
    <property type="entry name" value="ZnF_U1"/>
    <property type="match status" value="1"/>
</dbReference>
<dbReference type="InterPro" id="IPR013087">
    <property type="entry name" value="Znf_C2H2_type"/>
</dbReference>
<evidence type="ECO:0000256" key="3">
    <source>
        <dbReference type="ARBA" id="ARBA00022833"/>
    </source>
</evidence>
<dbReference type="GO" id="GO:0000398">
    <property type="term" value="P:mRNA splicing, via spliceosome"/>
    <property type="evidence" value="ECO:0007669"/>
    <property type="project" value="InterPro"/>
</dbReference>
<dbReference type="OrthoDB" id="30343at2759"/>
<evidence type="ECO:0000256" key="5">
    <source>
        <dbReference type="SAM" id="MobiDB-lite"/>
    </source>
</evidence>
<dbReference type="GO" id="GO:0046540">
    <property type="term" value="C:U4/U6 x U5 tri-snRNP complex"/>
    <property type="evidence" value="ECO:0007669"/>
    <property type="project" value="TreeGrafter"/>
</dbReference>
<dbReference type="PANTHER" id="PTHR45986">
    <property type="entry name" value="ZINC FINGER MATRIN-TYPE PROTEIN 2"/>
    <property type="match status" value="1"/>
</dbReference>
<feature type="compositionally biased region" description="Basic and acidic residues" evidence="5">
    <location>
        <begin position="188"/>
        <end position="203"/>
    </location>
</feature>
<dbReference type="EMBL" id="LKEB01000004">
    <property type="protein sequence ID" value="ROW16755.1"/>
    <property type="molecule type" value="Genomic_DNA"/>
</dbReference>
<dbReference type="InterPro" id="IPR022755">
    <property type="entry name" value="Znf_C2H2_jaz"/>
</dbReference>
<feature type="domain" description="C2H2-type" evidence="6">
    <location>
        <begin position="103"/>
        <end position="125"/>
    </location>
</feature>
<reference evidence="7 8" key="1">
    <citation type="submission" date="2015-09" db="EMBL/GenBank/DDBJ databases">
        <title>Host preference determinants of Valsa canker pathogens revealed by comparative genomics.</title>
        <authorList>
            <person name="Yin Z."/>
            <person name="Huang L."/>
        </authorList>
    </citation>
    <scope>NUCLEOTIDE SEQUENCE [LARGE SCALE GENOMIC DNA]</scope>
    <source>
        <strain evidence="7 8">SXYLt</strain>
    </source>
</reference>
<dbReference type="Pfam" id="PF12171">
    <property type="entry name" value="zf-C2H2_jaz"/>
    <property type="match status" value="1"/>
</dbReference>
<dbReference type="InterPro" id="IPR036236">
    <property type="entry name" value="Znf_C2H2_sf"/>
</dbReference>
<accession>A0A423XKR2</accession>
<dbReference type="AlphaFoldDB" id="A0A423XKR2"/>
<proteinExistence type="predicted"/>
<dbReference type="Proteomes" id="UP000285146">
    <property type="component" value="Unassembled WGS sequence"/>
</dbReference>
<dbReference type="SUPFAM" id="SSF57667">
    <property type="entry name" value="beta-beta-alpha zinc fingers"/>
    <property type="match status" value="1"/>
</dbReference>
<feature type="region of interest" description="Disordered" evidence="5">
    <location>
        <begin position="174"/>
        <end position="203"/>
    </location>
</feature>
<protein>
    <recommendedName>
        <fullName evidence="6">C2H2-type domain-containing protein</fullName>
    </recommendedName>
</protein>
<name>A0A423XKR2_9PEZI</name>